<dbReference type="AlphaFoldDB" id="A0A6I6JL60"/>
<feature type="transmembrane region" description="Helical" evidence="7">
    <location>
        <begin position="223"/>
        <end position="246"/>
    </location>
</feature>
<sequence>MSTKKRILNILFWSVVSAAFIGPGTITTAAKSGAAFGNELLWALLFSTLACLLLQEAAARLTMVSGKNLGQAIVEQFNASKSKWLVLSLVLGAIVLGAAAYEMGNLLGAVAGFQLIFNLPSYVLVLIIGTVAAVILSIPSLKIISTIMGFLVVIMGLGFLITAFLIQPSFAEIFKGAFVPRIPSETGAGVLVLGLIGTTIVPYNLFLGSGISSQKQKIKEMRFGLAVAVLLGGLFSMAVLIVGTSVTGKFSFEELSLALQQQMGIGGKYLLGFGLFAAGFTSTVTAPLAAAITLKSLFGNKNQKKWEAKSLNFKIGWIVVLLAGVAFAAGNVKPIPAIILAQALNGFLLPFISIFLFIVINNSGITGKENSNPLWLNILMILVIFITLIIGLNSAVKAVYSAITSGSISGNKYLIFIGLISAVISIYIWIKARRKNND</sequence>
<feature type="transmembrane region" description="Helical" evidence="7">
    <location>
        <begin position="186"/>
        <end position="211"/>
    </location>
</feature>
<evidence type="ECO:0000256" key="4">
    <source>
        <dbReference type="ARBA" id="ARBA00022847"/>
    </source>
</evidence>
<evidence type="ECO:0000256" key="1">
    <source>
        <dbReference type="ARBA" id="ARBA00004141"/>
    </source>
</evidence>
<accession>A0A6I6JL60</accession>
<feature type="transmembrane region" description="Helical" evidence="7">
    <location>
        <begin position="338"/>
        <end position="362"/>
    </location>
</feature>
<dbReference type="PANTHER" id="PTHR11706:SF33">
    <property type="entry name" value="NATURAL RESISTANCE-ASSOCIATED MACROPHAGE PROTEIN 2"/>
    <property type="match status" value="1"/>
</dbReference>
<keyword evidence="4" id="KW-0769">Symport</keyword>
<evidence type="ECO:0000256" key="7">
    <source>
        <dbReference type="SAM" id="Phobius"/>
    </source>
</evidence>
<protein>
    <submittedName>
        <fullName evidence="8">Divalent metal cation transporter</fullName>
    </submittedName>
</protein>
<name>A0A6I6JL60_9BACT</name>
<dbReference type="Pfam" id="PF01566">
    <property type="entry name" value="Nramp"/>
    <property type="match status" value="1"/>
</dbReference>
<dbReference type="EMBL" id="CP046401">
    <property type="protein sequence ID" value="QGY43536.1"/>
    <property type="molecule type" value="Genomic_DNA"/>
</dbReference>
<feature type="transmembrane region" description="Helical" evidence="7">
    <location>
        <begin position="84"/>
        <end position="101"/>
    </location>
</feature>
<dbReference type="GO" id="GO:0015293">
    <property type="term" value="F:symporter activity"/>
    <property type="evidence" value="ECO:0007669"/>
    <property type="project" value="UniProtKB-KW"/>
</dbReference>
<dbReference type="PRINTS" id="PR00447">
    <property type="entry name" value="NATRESASSCMP"/>
</dbReference>
<feature type="transmembrane region" description="Helical" evidence="7">
    <location>
        <begin position="315"/>
        <end position="332"/>
    </location>
</feature>
<dbReference type="Proteomes" id="UP000428260">
    <property type="component" value="Chromosome"/>
</dbReference>
<keyword evidence="6 7" id="KW-0472">Membrane</keyword>
<keyword evidence="3 7" id="KW-0812">Transmembrane</keyword>
<feature type="transmembrane region" description="Helical" evidence="7">
    <location>
        <begin position="143"/>
        <end position="166"/>
    </location>
</feature>
<feature type="transmembrane region" description="Helical" evidence="7">
    <location>
        <begin position="413"/>
        <end position="430"/>
    </location>
</feature>
<dbReference type="PANTHER" id="PTHR11706">
    <property type="entry name" value="SOLUTE CARRIER PROTEIN FAMILY 11 MEMBER"/>
    <property type="match status" value="1"/>
</dbReference>
<dbReference type="GO" id="GO:0015086">
    <property type="term" value="F:cadmium ion transmembrane transporter activity"/>
    <property type="evidence" value="ECO:0007669"/>
    <property type="project" value="TreeGrafter"/>
</dbReference>
<dbReference type="GO" id="GO:0034755">
    <property type="term" value="P:iron ion transmembrane transport"/>
    <property type="evidence" value="ECO:0007669"/>
    <property type="project" value="TreeGrafter"/>
</dbReference>
<evidence type="ECO:0000256" key="2">
    <source>
        <dbReference type="ARBA" id="ARBA00022448"/>
    </source>
</evidence>
<gene>
    <name evidence="8" type="ORF">GM418_07635</name>
</gene>
<dbReference type="RefSeq" id="WP_158864763.1">
    <property type="nucleotide sequence ID" value="NZ_CP046401.1"/>
</dbReference>
<dbReference type="NCBIfam" id="NF037982">
    <property type="entry name" value="Nramp_1"/>
    <property type="match status" value="1"/>
</dbReference>
<keyword evidence="2" id="KW-0813">Transport</keyword>
<dbReference type="KEGG" id="mcos:GM418_07635"/>
<feature type="transmembrane region" description="Helical" evidence="7">
    <location>
        <begin position="374"/>
        <end position="393"/>
    </location>
</feature>
<dbReference type="GO" id="GO:0005886">
    <property type="term" value="C:plasma membrane"/>
    <property type="evidence" value="ECO:0007669"/>
    <property type="project" value="TreeGrafter"/>
</dbReference>
<feature type="transmembrane region" description="Helical" evidence="7">
    <location>
        <begin position="40"/>
        <end position="63"/>
    </location>
</feature>
<keyword evidence="5 7" id="KW-1133">Transmembrane helix</keyword>
<evidence type="ECO:0000256" key="3">
    <source>
        <dbReference type="ARBA" id="ARBA00022692"/>
    </source>
</evidence>
<comment type="subcellular location">
    <subcellularLocation>
        <location evidence="1">Membrane</location>
        <topology evidence="1">Multi-pass membrane protein</topology>
    </subcellularLocation>
</comment>
<dbReference type="GO" id="GO:0005384">
    <property type="term" value="F:manganese ion transmembrane transporter activity"/>
    <property type="evidence" value="ECO:0007669"/>
    <property type="project" value="TreeGrafter"/>
</dbReference>
<proteinExistence type="predicted"/>
<evidence type="ECO:0000313" key="9">
    <source>
        <dbReference type="Proteomes" id="UP000428260"/>
    </source>
</evidence>
<evidence type="ECO:0000256" key="6">
    <source>
        <dbReference type="ARBA" id="ARBA00023136"/>
    </source>
</evidence>
<keyword evidence="9" id="KW-1185">Reference proteome</keyword>
<feature type="transmembrane region" description="Helical" evidence="7">
    <location>
        <begin position="113"/>
        <end position="136"/>
    </location>
</feature>
<evidence type="ECO:0000256" key="5">
    <source>
        <dbReference type="ARBA" id="ARBA00022989"/>
    </source>
</evidence>
<evidence type="ECO:0000313" key="8">
    <source>
        <dbReference type="EMBL" id="QGY43536.1"/>
    </source>
</evidence>
<organism evidence="8 9">
    <name type="scientific">Maribellus comscasis</name>
    <dbReference type="NCBI Taxonomy" id="2681766"/>
    <lineage>
        <taxon>Bacteria</taxon>
        <taxon>Pseudomonadati</taxon>
        <taxon>Bacteroidota</taxon>
        <taxon>Bacteroidia</taxon>
        <taxon>Marinilabiliales</taxon>
        <taxon>Prolixibacteraceae</taxon>
        <taxon>Maribellus</taxon>
    </lineage>
</organism>
<dbReference type="InterPro" id="IPR001046">
    <property type="entry name" value="NRAMP_fam"/>
</dbReference>
<feature type="transmembrane region" description="Helical" evidence="7">
    <location>
        <begin position="269"/>
        <end position="294"/>
    </location>
</feature>
<reference evidence="8 9" key="1">
    <citation type="submission" date="2019-11" db="EMBL/GenBank/DDBJ databases">
        <authorList>
            <person name="Zheng R.K."/>
            <person name="Sun C.M."/>
        </authorList>
    </citation>
    <scope>NUCLEOTIDE SEQUENCE [LARGE SCALE GENOMIC DNA]</scope>
    <source>
        <strain evidence="8 9">WC007</strain>
    </source>
</reference>